<dbReference type="CDD" id="cd02440">
    <property type="entry name" value="AdoMet_MTases"/>
    <property type="match status" value="1"/>
</dbReference>
<evidence type="ECO:0000256" key="1">
    <source>
        <dbReference type="ARBA" id="ARBA00022603"/>
    </source>
</evidence>
<dbReference type="SUPFAM" id="SSF53335">
    <property type="entry name" value="S-adenosyl-L-methionine-dependent methyltransferases"/>
    <property type="match status" value="1"/>
</dbReference>
<dbReference type="Gene3D" id="3.40.50.150">
    <property type="entry name" value="Vaccinia Virus protein VP39"/>
    <property type="match status" value="1"/>
</dbReference>
<evidence type="ECO:0000259" key="4">
    <source>
        <dbReference type="Pfam" id="PF13649"/>
    </source>
</evidence>
<feature type="domain" description="Methyltransferase" evidence="4">
    <location>
        <begin position="49"/>
        <end position="147"/>
    </location>
</feature>
<reference evidence="5 6" key="1">
    <citation type="journal article" date="2019" name="Int. J. Syst. Evol. Microbiol.">
        <title>The Global Catalogue of Microorganisms (GCM) 10K type strain sequencing project: providing services to taxonomists for standard genome sequencing and annotation.</title>
        <authorList>
            <consortium name="The Broad Institute Genomics Platform"/>
            <consortium name="The Broad Institute Genome Sequencing Center for Infectious Disease"/>
            <person name="Wu L."/>
            <person name="Ma J."/>
        </authorList>
    </citation>
    <scope>NUCLEOTIDE SEQUENCE [LARGE SCALE GENOMIC DNA]</scope>
    <source>
        <strain evidence="5 6">CGMCC 1.12285</strain>
    </source>
</reference>
<comment type="caution">
    <text evidence="5">The sequence shown here is derived from an EMBL/GenBank/DDBJ whole genome shotgun (WGS) entry which is preliminary data.</text>
</comment>
<dbReference type="InterPro" id="IPR041698">
    <property type="entry name" value="Methyltransf_25"/>
</dbReference>
<dbReference type="EC" id="2.1.1.64" evidence="5"/>
<dbReference type="GO" id="GO:0102208">
    <property type="term" value="F:2-polyprenyl-6-hydroxyphenol methylase activity"/>
    <property type="evidence" value="ECO:0007669"/>
    <property type="project" value="UniProtKB-EC"/>
</dbReference>
<keyword evidence="1 5" id="KW-0489">Methyltransferase</keyword>
<evidence type="ECO:0000313" key="6">
    <source>
        <dbReference type="Proteomes" id="UP001597111"/>
    </source>
</evidence>
<dbReference type="EC" id="2.1.1.222" evidence="5"/>
<evidence type="ECO:0000256" key="2">
    <source>
        <dbReference type="ARBA" id="ARBA00022679"/>
    </source>
</evidence>
<dbReference type="Pfam" id="PF13649">
    <property type="entry name" value="Methyltransf_25"/>
    <property type="match status" value="1"/>
</dbReference>
<name>A0ABD6B9H2_9EURY</name>
<dbReference type="GO" id="GO:0061542">
    <property type="term" value="F:3-demethylubiquinol 3-O-methyltransferase activity"/>
    <property type="evidence" value="ECO:0007669"/>
    <property type="project" value="UniProtKB-EC"/>
</dbReference>
<accession>A0ABD6B9H2</accession>
<dbReference type="InterPro" id="IPR029063">
    <property type="entry name" value="SAM-dependent_MTases_sf"/>
</dbReference>
<dbReference type="AlphaFoldDB" id="A0ABD6B9H2"/>
<keyword evidence="3" id="KW-0949">S-adenosyl-L-methionine</keyword>
<keyword evidence="6" id="KW-1185">Reference proteome</keyword>
<dbReference type="Proteomes" id="UP001597111">
    <property type="component" value="Unassembled WGS sequence"/>
</dbReference>
<dbReference type="GO" id="GO:0032259">
    <property type="term" value="P:methylation"/>
    <property type="evidence" value="ECO:0007669"/>
    <property type="project" value="UniProtKB-KW"/>
</dbReference>
<protein>
    <submittedName>
        <fullName evidence="5">Class I SAM-dependent methyltransferase</fullName>
        <ecNumber evidence="5">2.1.1.222</ecNumber>
        <ecNumber evidence="5">2.1.1.64</ecNumber>
    </submittedName>
</protein>
<proteinExistence type="predicted"/>
<keyword evidence="2 5" id="KW-0808">Transferase</keyword>
<organism evidence="5 6">
    <name type="scientific">Halolamina salina</name>
    <dbReference type="NCBI Taxonomy" id="1220023"/>
    <lineage>
        <taxon>Archaea</taxon>
        <taxon>Methanobacteriati</taxon>
        <taxon>Methanobacteriota</taxon>
        <taxon>Stenosarchaea group</taxon>
        <taxon>Halobacteria</taxon>
        <taxon>Halobacteriales</taxon>
        <taxon>Haloferacaceae</taxon>
    </lineage>
</organism>
<dbReference type="PANTHER" id="PTHR43464">
    <property type="entry name" value="METHYLTRANSFERASE"/>
    <property type="match status" value="1"/>
</dbReference>
<gene>
    <name evidence="5" type="ORF">ACFR9S_12140</name>
</gene>
<dbReference type="RefSeq" id="WP_379731723.1">
    <property type="nucleotide sequence ID" value="NZ_JBHSWZ010000132.1"/>
</dbReference>
<evidence type="ECO:0000256" key="3">
    <source>
        <dbReference type="ARBA" id="ARBA00022691"/>
    </source>
</evidence>
<dbReference type="PANTHER" id="PTHR43464:SF19">
    <property type="entry name" value="UBIQUINONE BIOSYNTHESIS O-METHYLTRANSFERASE, MITOCHONDRIAL"/>
    <property type="match status" value="1"/>
</dbReference>
<evidence type="ECO:0000313" key="5">
    <source>
        <dbReference type="EMBL" id="MFD1527034.1"/>
    </source>
</evidence>
<sequence>MPEEFTPEAYYDEYGEREWDRLDRDLYGELEHDETWNYLDRHLPESGRVLDAGGGAGRYSVELADRGYEVTLVDRSSEQVALARENAAEHGVADAVTARTGDVRDLDAEADSFDATLCLGGPLSHVLDAGERETAAAELQRVTDPGGPVFVSVMGRLAALQTIARMAGRVDPAADETEILPRLARTGDYDADLLEAFDLEPSGPPMHLFRADELRELLQRAGLTVHTLTGLESVASQRRDEFDALGDDHREAIRGTVAALRGDPGVADLSGHMLAVASA</sequence>
<dbReference type="EMBL" id="JBHUDH010000140">
    <property type="protein sequence ID" value="MFD1527034.1"/>
    <property type="molecule type" value="Genomic_DNA"/>
</dbReference>